<proteinExistence type="predicted"/>
<dbReference type="KEGG" id="pth:PTH_0086"/>
<reference evidence="3" key="1">
    <citation type="journal article" date="2008" name="Genome Res.">
        <title>The genome of Pelotomaculum thermopropionicum reveals niche-associated evolution in anaerobic microbiota.</title>
        <authorList>
            <person name="Kosaka T."/>
            <person name="Kato S."/>
            <person name="Shimoyama T."/>
            <person name="Ishii S."/>
            <person name="Abe T."/>
            <person name="Watanabe K."/>
        </authorList>
    </citation>
    <scope>NUCLEOTIDE SEQUENCE [LARGE SCALE GENOMIC DNA]</scope>
    <source>
        <strain evidence="3">DSM 13744 / JCM 10971 / SI</strain>
    </source>
</reference>
<gene>
    <name evidence="2" type="ordered locus">PTH_0086</name>
</gene>
<organism evidence="2 3">
    <name type="scientific">Pelotomaculum thermopropionicum (strain DSM 13744 / JCM 10971 / SI)</name>
    <dbReference type="NCBI Taxonomy" id="370438"/>
    <lineage>
        <taxon>Bacteria</taxon>
        <taxon>Bacillati</taxon>
        <taxon>Bacillota</taxon>
        <taxon>Clostridia</taxon>
        <taxon>Eubacteriales</taxon>
        <taxon>Desulfotomaculaceae</taxon>
        <taxon>Pelotomaculum</taxon>
    </lineage>
</organism>
<keyword evidence="3" id="KW-1185">Reference proteome</keyword>
<dbReference type="Proteomes" id="UP000006556">
    <property type="component" value="Chromosome"/>
</dbReference>
<dbReference type="eggNOG" id="ENOG502ZS0Q">
    <property type="taxonomic scope" value="Bacteria"/>
</dbReference>
<dbReference type="AlphaFoldDB" id="A5D679"/>
<dbReference type="STRING" id="370438.PTH_0086"/>
<evidence type="ECO:0000313" key="2">
    <source>
        <dbReference type="EMBL" id="BAF58267.1"/>
    </source>
</evidence>
<name>A5D679_PELTS</name>
<dbReference type="EMBL" id="AP009389">
    <property type="protein sequence ID" value="BAF58267.1"/>
    <property type="molecule type" value="Genomic_DNA"/>
</dbReference>
<feature type="compositionally biased region" description="Gly residues" evidence="1">
    <location>
        <begin position="1"/>
        <end position="14"/>
    </location>
</feature>
<dbReference type="HOGENOM" id="CLU_1873459_0_0_9"/>
<protein>
    <recommendedName>
        <fullName evidence="4">Essential protein Yae1 N-terminal domain-containing protein</fullName>
    </recommendedName>
</protein>
<accession>A5D679</accession>
<sequence>MGGNAYDAGGGGSARGPLQERRAERKKAEEEVFLAGKNLGYHLGYSLGFESGFEKGYAEGSTFGYNNGFLAALKLGEGEPPSSEKPPEIYFCRALQKLVAGGLARVFLAGCAAREAEALFKILNISVAVLDKEINI</sequence>
<evidence type="ECO:0000256" key="1">
    <source>
        <dbReference type="SAM" id="MobiDB-lite"/>
    </source>
</evidence>
<evidence type="ECO:0008006" key="4">
    <source>
        <dbReference type="Google" id="ProtNLM"/>
    </source>
</evidence>
<evidence type="ECO:0000313" key="3">
    <source>
        <dbReference type="Proteomes" id="UP000006556"/>
    </source>
</evidence>
<feature type="region of interest" description="Disordered" evidence="1">
    <location>
        <begin position="1"/>
        <end position="25"/>
    </location>
</feature>